<dbReference type="InterPro" id="IPR011320">
    <property type="entry name" value="RNase_H1_N"/>
</dbReference>
<dbReference type="InterPro" id="IPR012337">
    <property type="entry name" value="RNaseH-like_sf"/>
</dbReference>
<comment type="function">
    <text evidence="3">Endonuclease that specifically degrades the RNA of RNA-DNA hybrids.</text>
</comment>
<evidence type="ECO:0000256" key="11">
    <source>
        <dbReference type="ARBA" id="ARBA00022842"/>
    </source>
</evidence>
<organism evidence="13 14">
    <name type="scientific">Candidatus Anaerostipes avistercoris</name>
    <dbReference type="NCBI Taxonomy" id="2838462"/>
    <lineage>
        <taxon>Bacteria</taxon>
        <taxon>Bacillati</taxon>
        <taxon>Bacillota</taxon>
        <taxon>Clostridia</taxon>
        <taxon>Lachnospirales</taxon>
        <taxon>Lachnospiraceae</taxon>
        <taxon>Anaerostipes</taxon>
    </lineage>
</organism>
<dbReference type="EMBL" id="DWWD01000021">
    <property type="protein sequence ID" value="HJC49914.1"/>
    <property type="molecule type" value="Genomic_DNA"/>
</dbReference>
<keyword evidence="11" id="KW-0460">Magnesium</keyword>
<proteinExistence type="inferred from homology"/>
<dbReference type="InterPro" id="IPR009027">
    <property type="entry name" value="Ribosomal_bL9/RNase_H1_N"/>
</dbReference>
<protein>
    <recommendedName>
        <fullName evidence="6">Ribonuclease H</fullName>
        <ecNumber evidence="5">3.1.26.4</ecNumber>
    </recommendedName>
</protein>
<evidence type="ECO:0000256" key="3">
    <source>
        <dbReference type="ARBA" id="ARBA00004065"/>
    </source>
</evidence>
<evidence type="ECO:0000256" key="6">
    <source>
        <dbReference type="ARBA" id="ARBA00017721"/>
    </source>
</evidence>
<keyword evidence="10" id="KW-0378">Hydrolase</keyword>
<dbReference type="GO" id="GO:0003676">
    <property type="term" value="F:nucleic acid binding"/>
    <property type="evidence" value="ECO:0007669"/>
    <property type="project" value="InterPro"/>
</dbReference>
<gene>
    <name evidence="13" type="ORF">H9754_04925</name>
</gene>
<evidence type="ECO:0000256" key="9">
    <source>
        <dbReference type="ARBA" id="ARBA00022759"/>
    </source>
</evidence>
<dbReference type="Pfam" id="PF01693">
    <property type="entry name" value="Cauli_VI"/>
    <property type="match status" value="1"/>
</dbReference>
<dbReference type="Gene3D" id="3.40.970.10">
    <property type="entry name" value="Ribonuclease H1, N-terminal domain"/>
    <property type="match status" value="1"/>
</dbReference>
<evidence type="ECO:0000256" key="4">
    <source>
        <dbReference type="ARBA" id="ARBA00005300"/>
    </source>
</evidence>
<comment type="cofactor">
    <cofactor evidence="2">
        <name>Mg(2+)</name>
        <dbReference type="ChEBI" id="CHEBI:18420"/>
    </cofactor>
</comment>
<dbReference type="AlphaFoldDB" id="A0A9D2PIK7"/>
<dbReference type="GO" id="GO:0043137">
    <property type="term" value="P:DNA replication, removal of RNA primer"/>
    <property type="evidence" value="ECO:0007669"/>
    <property type="project" value="TreeGrafter"/>
</dbReference>
<dbReference type="GO" id="GO:0046872">
    <property type="term" value="F:metal ion binding"/>
    <property type="evidence" value="ECO:0007669"/>
    <property type="project" value="UniProtKB-KW"/>
</dbReference>
<evidence type="ECO:0000256" key="2">
    <source>
        <dbReference type="ARBA" id="ARBA00001946"/>
    </source>
</evidence>
<accession>A0A9D2PIK7</accession>
<dbReference type="EC" id="3.1.26.4" evidence="5"/>
<evidence type="ECO:0000313" key="14">
    <source>
        <dbReference type="Proteomes" id="UP000823904"/>
    </source>
</evidence>
<dbReference type="PANTHER" id="PTHR10642:SF26">
    <property type="entry name" value="RIBONUCLEASE H1"/>
    <property type="match status" value="1"/>
</dbReference>
<dbReference type="CDD" id="cd09277">
    <property type="entry name" value="RNase_HI_bacteria_like"/>
    <property type="match status" value="1"/>
</dbReference>
<evidence type="ECO:0000256" key="7">
    <source>
        <dbReference type="ARBA" id="ARBA00022722"/>
    </source>
</evidence>
<feature type="domain" description="RNase H type-1" evidence="12">
    <location>
        <begin position="59"/>
        <end position="197"/>
    </location>
</feature>
<reference evidence="13" key="1">
    <citation type="journal article" date="2021" name="PeerJ">
        <title>Extensive microbial diversity within the chicken gut microbiome revealed by metagenomics and culture.</title>
        <authorList>
            <person name="Gilroy R."/>
            <person name="Ravi A."/>
            <person name="Getino M."/>
            <person name="Pursley I."/>
            <person name="Horton D.L."/>
            <person name="Alikhan N.F."/>
            <person name="Baker D."/>
            <person name="Gharbi K."/>
            <person name="Hall N."/>
            <person name="Watson M."/>
            <person name="Adriaenssens E.M."/>
            <person name="Foster-Nyarko E."/>
            <person name="Jarju S."/>
            <person name="Secka A."/>
            <person name="Antonio M."/>
            <person name="Oren A."/>
            <person name="Chaudhuri R.R."/>
            <person name="La Ragione R."/>
            <person name="Hildebrand F."/>
            <person name="Pallen M.J."/>
        </authorList>
    </citation>
    <scope>NUCLEOTIDE SEQUENCE</scope>
    <source>
        <strain evidence="13">ChiSjej3B21-8574</strain>
    </source>
</reference>
<dbReference type="InterPro" id="IPR036397">
    <property type="entry name" value="RNaseH_sf"/>
</dbReference>
<dbReference type="InterPro" id="IPR037056">
    <property type="entry name" value="RNase_H1_N_sf"/>
</dbReference>
<evidence type="ECO:0000256" key="1">
    <source>
        <dbReference type="ARBA" id="ARBA00000077"/>
    </source>
</evidence>
<dbReference type="FunFam" id="3.40.970.10:FF:000002">
    <property type="entry name" value="Ribonuclease H"/>
    <property type="match status" value="1"/>
</dbReference>
<dbReference type="InterPro" id="IPR002156">
    <property type="entry name" value="RNaseH_domain"/>
</dbReference>
<evidence type="ECO:0000256" key="10">
    <source>
        <dbReference type="ARBA" id="ARBA00022801"/>
    </source>
</evidence>
<evidence type="ECO:0000256" key="8">
    <source>
        <dbReference type="ARBA" id="ARBA00022723"/>
    </source>
</evidence>
<comment type="similarity">
    <text evidence="4">Belongs to the RNase H family.</text>
</comment>
<evidence type="ECO:0000313" key="13">
    <source>
        <dbReference type="EMBL" id="HJC49914.1"/>
    </source>
</evidence>
<reference evidence="13" key="2">
    <citation type="submission" date="2021-04" db="EMBL/GenBank/DDBJ databases">
        <authorList>
            <person name="Gilroy R."/>
        </authorList>
    </citation>
    <scope>NUCLEOTIDE SEQUENCE</scope>
    <source>
        <strain evidence="13">ChiSjej3B21-8574</strain>
    </source>
</reference>
<name>A0A9D2PIK7_9FIRM</name>
<keyword evidence="8" id="KW-0479">Metal-binding</keyword>
<dbReference type="SUPFAM" id="SSF55658">
    <property type="entry name" value="L9 N-domain-like"/>
    <property type="match status" value="1"/>
</dbReference>
<dbReference type="PROSITE" id="PS50879">
    <property type="entry name" value="RNASE_H_1"/>
    <property type="match status" value="1"/>
</dbReference>
<sequence length="215" mass="24594">MGNKYYAVKKGRKPGIYDTWDECRKQTLGFSGAVYKSFKTRPEAEAFLTPGGHETMTVDEETLTAYVDGSFQKDDKAFSYGMVIIRPEQEELYFAEKYEDEDLASMRNVAGEIKGSEAAMKFALDHGYKKLAIYYDYEGIRKWCTGEWKTNKEGTRAYKAFYDQKKKDLKVKFVKVKGHSNDKYNDMADMLAKSALGIGDGSFAKTSETQWHKVK</sequence>
<comment type="caution">
    <text evidence="13">The sequence shown here is derived from an EMBL/GenBank/DDBJ whole genome shotgun (WGS) entry which is preliminary data.</text>
</comment>
<dbReference type="Gene3D" id="3.30.420.10">
    <property type="entry name" value="Ribonuclease H-like superfamily/Ribonuclease H"/>
    <property type="match status" value="1"/>
</dbReference>
<dbReference type="Proteomes" id="UP000823904">
    <property type="component" value="Unassembled WGS sequence"/>
</dbReference>
<dbReference type="SUPFAM" id="SSF53098">
    <property type="entry name" value="Ribonuclease H-like"/>
    <property type="match status" value="1"/>
</dbReference>
<dbReference type="Pfam" id="PF00075">
    <property type="entry name" value="RNase_H"/>
    <property type="match status" value="1"/>
</dbReference>
<dbReference type="PANTHER" id="PTHR10642">
    <property type="entry name" value="RIBONUCLEASE H1"/>
    <property type="match status" value="1"/>
</dbReference>
<dbReference type="GO" id="GO:0004523">
    <property type="term" value="F:RNA-DNA hybrid ribonuclease activity"/>
    <property type="evidence" value="ECO:0007669"/>
    <property type="project" value="UniProtKB-EC"/>
</dbReference>
<evidence type="ECO:0000259" key="12">
    <source>
        <dbReference type="PROSITE" id="PS50879"/>
    </source>
</evidence>
<dbReference type="InterPro" id="IPR050092">
    <property type="entry name" value="RNase_H"/>
</dbReference>
<comment type="catalytic activity">
    <reaction evidence="1">
        <text>Endonucleolytic cleavage to 5'-phosphomonoester.</text>
        <dbReference type="EC" id="3.1.26.4"/>
    </reaction>
</comment>
<evidence type="ECO:0000256" key="5">
    <source>
        <dbReference type="ARBA" id="ARBA00012180"/>
    </source>
</evidence>
<keyword evidence="7" id="KW-0540">Nuclease</keyword>
<keyword evidence="9" id="KW-0255">Endonuclease</keyword>